<gene>
    <name evidence="1" type="ORF">K05K4_49990</name>
</gene>
<geneLocation type="plasmid" evidence="1">
    <name>pL289</name>
</geneLocation>
<dbReference type="RefSeq" id="WP_025767393.1">
    <property type="nucleotide sequence ID" value="NZ_CP017893.1"/>
</dbReference>
<name>A0A1W6UF92_VIBAL</name>
<proteinExistence type="predicted"/>
<organism evidence="1">
    <name type="scientific">Vibrio alginolyticus</name>
    <dbReference type="NCBI Taxonomy" id="663"/>
    <lineage>
        <taxon>Bacteria</taxon>
        <taxon>Pseudomonadati</taxon>
        <taxon>Pseudomonadota</taxon>
        <taxon>Gammaproteobacteria</taxon>
        <taxon>Vibrionales</taxon>
        <taxon>Vibrionaceae</taxon>
        <taxon>Vibrio</taxon>
    </lineage>
</organism>
<keyword evidence="1" id="KW-0614">Plasmid</keyword>
<dbReference type="AlphaFoldDB" id="A0A1W6UF92"/>
<sequence>MCVKKSTNTNLGSDKNDHQPNLTRFIQAQTLSEACSALIYDGMKGTHFLSPINAILPMLQSMLKLSTNEHTPTVLHGHSFNLKRICVAFKLESPYLQLHLVKLYVECFFPHLAKHLLSNECKEGLSLSDMRSKCPFKQYLQQLVVQSNLSNVELENISYDLLGDSTKLERVKHCPEPLYFPSTHLHKLALSLGADLNRFLALWIRECAPEVWIILFGIDVDQANKDLIQLIDHVGSNKKVA</sequence>
<dbReference type="EMBL" id="CP017904">
    <property type="protein sequence ID" value="ARP21708.1"/>
    <property type="molecule type" value="Genomic_DNA"/>
</dbReference>
<accession>A0A1W6UF92</accession>
<protein>
    <submittedName>
        <fullName evidence="1">Uncharacterized protein</fullName>
    </submittedName>
</protein>
<evidence type="ECO:0000313" key="1">
    <source>
        <dbReference type="EMBL" id="ARP21708.1"/>
    </source>
</evidence>
<reference evidence="1" key="1">
    <citation type="submission" date="2016-10" db="EMBL/GenBank/DDBJ databases">
        <title>The High Quality Genome of Vibrio alginolyticus K01M1.</title>
        <authorList>
            <person name="Wendling C."/>
            <person name="Chibani C.M."/>
            <person name="Hertel R."/>
            <person name="Sproer C."/>
            <person name="Bunk B."/>
            <person name="Overmann J."/>
            <person name="Roth O."/>
            <person name="Liesegang H."/>
        </authorList>
    </citation>
    <scope>NUCLEOTIDE SEQUENCE</scope>
    <source>
        <strain evidence="1">K05K4</strain>
        <plasmid evidence="1">pL289</plasmid>
    </source>
</reference>